<dbReference type="PIRSF" id="PIRSF006118">
    <property type="entry name" value="KDO8-P_Ptase"/>
    <property type="match status" value="1"/>
</dbReference>
<dbReference type="CDD" id="cd01630">
    <property type="entry name" value="HAD_KDO-like"/>
    <property type="match status" value="1"/>
</dbReference>
<dbReference type="InterPro" id="IPR050793">
    <property type="entry name" value="CMP-NeuNAc_synthase"/>
</dbReference>
<evidence type="ECO:0000313" key="8">
    <source>
        <dbReference type="Proteomes" id="UP001446205"/>
    </source>
</evidence>
<dbReference type="Gene3D" id="3.40.50.1000">
    <property type="entry name" value="HAD superfamily/HAD-like"/>
    <property type="match status" value="1"/>
</dbReference>
<evidence type="ECO:0000313" key="7">
    <source>
        <dbReference type="EMBL" id="MEK8089949.1"/>
    </source>
</evidence>
<reference evidence="7 8" key="1">
    <citation type="submission" date="2024-04" db="EMBL/GenBank/DDBJ databases">
        <authorList>
            <person name="Abashina T."/>
            <person name="Shaikin A."/>
        </authorList>
    </citation>
    <scope>NUCLEOTIDE SEQUENCE [LARGE SCALE GENOMIC DNA]</scope>
    <source>
        <strain evidence="7 8">AAFK</strain>
    </source>
</reference>
<evidence type="ECO:0000256" key="1">
    <source>
        <dbReference type="ARBA" id="ARBA00001946"/>
    </source>
</evidence>
<organism evidence="7 8">
    <name type="scientific">Thermithiobacillus plumbiphilus</name>
    <dbReference type="NCBI Taxonomy" id="1729899"/>
    <lineage>
        <taxon>Bacteria</taxon>
        <taxon>Pseudomonadati</taxon>
        <taxon>Pseudomonadota</taxon>
        <taxon>Acidithiobacillia</taxon>
        <taxon>Acidithiobacillales</taxon>
        <taxon>Thermithiobacillaceae</taxon>
        <taxon>Thermithiobacillus</taxon>
    </lineage>
</organism>
<comment type="similarity">
    <text evidence="2">Belongs to the KdsC family.</text>
</comment>
<keyword evidence="5 7" id="KW-0378">Hydrolase</keyword>
<dbReference type="GO" id="GO:0016787">
    <property type="term" value="F:hydrolase activity"/>
    <property type="evidence" value="ECO:0007669"/>
    <property type="project" value="UniProtKB-KW"/>
</dbReference>
<name>A0ABU9D8U6_9PROT</name>
<proteinExistence type="inferred from homology"/>
<dbReference type="EMBL" id="JBBPCO010000008">
    <property type="protein sequence ID" value="MEK8089949.1"/>
    <property type="molecule type" value="Genomic_DNA"/>
</dbReference>
<comment type="cofactor">
    <cofactor evidence="1">
        <name>Mg(2+)</name>
        <dbReference type="ChEBI" id="CHEBI:18420"/>
    </cofactor>
</comment>
<evidence type="ECO:0000256" key="3">
    <source>
        <dbReference type="ARBA" id="ARBA00011881"/>
    </source>
</evidence>
<dbReference type="RefSeq" id="WP_341371007.1">
    <property type="nucleotide sequence ID" value="NZ_JBBPCO010000008.1"/>
</dbReference>
<dbReference type="InterPro" id="IPR036412">
    <property type="entry name" value="HAD-like_sf"/>
</dbReference>
<evidence type="ECO:0000256" key="4">
    <source>
        <dbReference type="ARBA" id="ARBA00022723"/>
    </source>
</evidence>
<keyword evidence="4" id="KW-0479">Metal-binding</keyword>
<dbReference type="SFLD" id="SFLDG01138">
    <property type="entry name" value="C1.6.2:_Deoxy-d-mannose-octulo"/>
    <property type="match status" value="1"/>
</dbReference>
<dbReference type="SFLD" id="SFLDG01136">
    <property type="entry name" value="C1.6:_Phosphoserine_Phosphatas"/>
    <property type="match status" value="1"/>
</dbReference>
<keyword evidence="8" id="KW-1185">Reference proteome</keyword>
<evidence type="ECO:0000256" key="2">
    <source>
        <dbReference type="ARBA" id="ARBA00005893"/>
    </source>
</evidence>
<dbReference type="NCBIfam" id="TIGR01670">
    <property type="entry name" value="KdsC-phosphatas"/>
    <property type="match status" value="1"/>
</dbReference>
<comment type="caution">
    <text evidence="7">The sequence shown here is derived from an EMBL/GenBank/DDBJ whole genome shotgun (WGS) entry which is preliminary data.</text>
</comment>
<gene>
    <name evidence="7" type="ORF">WOB96_09235</name>
</gene>
<keyword evidence="6" id="KW-0460">Magnesium</keyword>
<dbReference type="InterPro" id="IPR006549">
    <property type="entry name" value="HAD-SF_hydro_IIIA"/>
</dbReference>
<accession>A0ABU9D8U6</accession>
<dbReference type="InterPro" id="IPR010023">
    <property type="entry name" value="KdsC_fam"/>
</dbReference>
<dbReference type="PANTHER" id="PTHR21485">
    <property type="entry name" value="HAD SUPERFAMILY MEMBERS CMAS AND KDSC"/>
    <property type="match status" value="1"/>
</dbReference>
<dbReference type="Proteomes" id="UP001446205">
    <property type="component" value="Unassembled WGS sequence"/>
</dbReference>
<dbReference type="SUPFAM" id="SSF56784">
    <property type="entry name" value="HAD-like"/>
    <property type="match status" value="1"/>
</dbReference>
<evidence type="ECO:0000256" key="6">
    <source>
        <dbReference type="ARBA" id="ARBA00022842"/>
    </source>
</evidence>
<dbReference type="PANTHER" id="PTHR21485:SF3">
    <property type="entry name" value="N-ACYLNEURAMINATE CYTIDYLYLTRANSFERASE"/>
    <property type="match status" value="1"/>
</dbReference>
<dbReference type="NCBIfam" id="TIGR01662">
    <property type="entry name" value="HAD-SF-IIIA"/>
    <property type="match status" value="1"/>
</dbReference>
<protein>
    <submittedName>
        <fullName evidence="7">HAD-IIIA family hydrolase</fullName>
    </submittedName>
</protein>
<evidence type="ECO:0000256" key="5">
    <source>
        <dbReference type="ARBA" id="ARBA00022801"/>
    </source>
</evidence>
<comment type="subunit">
    <text evidence="3">Homotetramer.</text>
</comment>
<dbReference type="SFLD" id="SFLDS00003">
    <property type="entry name" value="Haloacid_Dehalogenase"/>
    <property type="match status" value="1"/>
</dbReference>
<dbReference type="InterPro" id="IPR023214">
    <property type="entry name" value="HAD_sf"/>
</dbReference>
<sequence>MKPLESRIECIRVLALDVDGVLTDGSIFMDNLGQEYKAFHVRDGHGLKLLQRAGIQIALITGRSSGVVEARARDLGITYVYQGALDKRLPFVELKKSTGVADHEIAYMGDDVVDLPILSRVGLAAAPADAHEAVLEQVQFVSRHAGGRGAVRELCDLLLRGQGRMDELMAQYLSKQGPA</sequence>